<dbReference type="GO" id="GO:0016787">
    <property type="term" value="F:hydrolase activity"/>
    <property type="evidence" value="ECO:0007669"/>
    <property type="project" value="UniProtKB-KW"/>
</dbReference>
<dbReference type="Gene3D" id="3.40.710.10">
    <property type="entry name" value="DD-peptidase/beta-lactamase superfamily"/>
    <property type="match status" value="1"/>
</dbReference>
<organism evidence="4 5">
    <name type="scientific">Brytella acorum</name>
    <dbReference type="NCBI Taxonomy" id="2959299"/>
    <lineage>
        <taxon>Bacteria</taxon>
        <taxon>Pseudomonadati</taxon>
        <taxon>Pseudomonadota</taxon>
        <taxon>Alphaproteobacteria</taxon>
        <taxon>Acetobacterales</taxon>
        <taxon>Acetobacteraceae</taxon>
        <taxon>Brytella</taxon>
    </lineage>
</organism>
<evidence type="ECO:0000313" key="5">
    <source>
        <dbReference type="Proteomes" id="UP001176960"/>
    </source>
</evidence>
<keyword evidence="2" id="KW-0732">Signal</keyword>
<name>A0AA35Y2K0_9PROT</name>
<comment type="caution">
    <text evidence="4">The sequence shown here is derived from an EMBL/GenBank/DDBJ whole genome shotgun (WGS) entry which is preliminary data.</text>
</comment>
<keyword evidence="4" id="KW-0378">Hydrolase</keyword>
<accession>A0AA35Y2K0</accession>
<feature type="signal peptide" evidence="2">
    <location>
        <begin position="1"/>
        <end position="29"/>
    </location>
</feature>
<protein>
    <submittedName>
        <fullName evidence="4">Serine hydrolase</fullName>
    </submittedName>
</protein>
<feature type="chain" id="PRO_5041315159" evidence="2">
    <location>
        <begin position="30"/>
        <end position="456"/>
    </location>
</feature>
<sequence>MKRFSALATALVLTTPLLTTSLLAIPVHAQTTTALDAEMAGILGPASAPRLEGIAAIRLHDGREIYHYYGGFRHRKGEKTWPVRADTLFRVASVSKVVTTIGLMELVEQGKVDLDRDVSDYLGFRLRNPSFPDRPILVRMLLDHTSSLRDADGYSFPPGTTLESVLGAGAPVGKSGDHFAHEANRAPGTWFEYCNLGYGIVGTIIERVSGERFDRYMRAHVLRPLKIEGGYNVFALPHPDRLSTLYQRTPQGWSLEYDDWPPEGWTEDALKDDRIGSNATMFSPQGGLRISMPDLAKIARLMIGRGAVDGVRLLKPETVIMMEKPQWTYDGHNGVTGENSAGPFDAYGMTIATLTGWKDASGRGDTPFPGYHGGLRGHLGDAYSLHSGLWYDPAKGDAYVFASTGYPPYGAPDEKGLYSYFTRSEERIFTALSHAGGAADASAPDAGTPDAGAGGR</sequence>
<dbReference type="AlphaFoldDB" id="A0AA35Y2K0"/>
<dbReference type="SUPFAM" id="SSF56601">
    <property type="entry name" value="beta-lactamase/transpeptidase-like"/>
    <property type="match status" value="1"/>
</dbReference>
<keyword evidence="5" id="KW-1185">Reference proteome</keyword>
<gene>
    <name evidence="4" type="ORF">LMG32879_000173</name>
</gene>
<dbReference type="EMBL" id="CATKSH010000001">
    <property type="protein sequence ID" value="CAI9119359.1"/>
    <property type="molecule type" value="Genomic_DNA"/>
</dbReference>
<dbReference type="InterPro" id="IPR001466">
    <property type="entry name" value="Beta-lactam-related"/>
</dbReference>
<evidence type="ECO:0000259" key="3">
    <source>
        <dbReference type="Pfam" id="PF00144"/>
    </source>
</evidence>
<dbReference type="RefSeq" id="WP_289842326.1">
    <property type="nucleotide sequence ID" value="NZ_CATKSH010000001.1"/>
</dbReference>
<dbReference type="Proteomes" id="UP001176960">
    <property type="component" value="Unassembled WGS sequence"/>
</dbReference>
<proteinExistence type="predicted"/>
<dbReference type="InterPro" id="IPR050789">
    <property type="entry name" value="Diverse_Enzym_Activities"/>
</dbReference>
<feature type="region of interest" description="Disordered" evidence="1">
    <location>
        <begin position="437"/>
        <end position="456"/>
    </location>
</feature>
<evidence type="ECO:0000313" key="4">
    <source>
        <dbReference type="EMBL" id="CAI9119359.1"/>
    </source>
</evidence>
<evidence type="ECO:0000256" key="2">
    <source>
        <dbReference type="SAM" id="SignalP"/>
    </source>
</evidence>
<dbReference type="InterPro" id="IPR012338">
    <property type="entry name" value="Beta-lactam/transpept-like"/>
</dbReference>
<evidence type="ECO:0000256" key="1">
    <source>
        <dbReference type="SAM" id="MobiDB-lite"/>
    </source>
</evidence>
<dbReference type="Pfam" id="PF00144">
    <property type="entry name" value="Beta-lactamase"/>
    <property type="match status" value="1"/>
</dbReference>
<feature type="domain" description="Beta-lactamase-related" evidence="3">
    <location>
        <begin position="50"/>
        <end position="408"/>
    </location>
</feature>
<reference evidence="4" key="1">
    <citation type="submission" date="2023-03" db="EMBL/GenBank/DDBJ databases">
        <authorList>
            <person name="Cleenwerck I."/>
        </authorList>
    </citation>
    <scope>NUCLEOTIDE SEQUENCE</scope>
    <source>
        <strain evidence="4">LMG 32879</strain>
    </source>
</reference>
<dbReference type="PANTHER" id="PTHR43283">
    <property type="entry name" value="BETA-LACTAMASE-RELATED"/>
    <property type="match status" value="1"/>
</dbReference>